<keyword evidence="2" id="KW-1185">Reference proteome</keyword>
<comment type="caution">
    <text evidence="1">The sequence shown here is derived from an EMBL/GenBank/DDBJ whole genome shotgun (WGS) entry which is preliminary data.</text>
</comment>
<accession>A0A6G0W1B0</accession>
<organism evidence="1 2">
    <name type="scientific">Aphis craccivora</name>
    <name type="common">Cowpea aphid</name>
    <dbReference type="NCBI Taxonomy" id="307492"/>
    <lineage>
        <taxon>Eukaryota</taxon>
        <taxon>Metazoa</taxon>
        <taxon>Ecdysozoa</taxon>
        <taxon>Arthropoda</taxon>
        <taxon>Hexapoda</taxon>
        <taxon>Insecta</taxon>
        <taxon>Pterygota</taxon>
        <taxon>Neoptera</taxon>
        <taxon>Paraneoptera</taxon>
        <taxon>Hemiptera</taxon>
        <taxon>Sternorrhyncha</taxon>
        <taxon>Aphidomorpha</taxon>
        <taxon>Aphidoidea</taxon>
        <taxon>Aphididae</taxon>
        <taxon>Aphidini</taxon>
        <taxon>Aphis</taxon>
        <taxon>Aphis</taxon>
    </lineage>
</organism>
<name>A0A6G0W1B0_APHCR</name>
<dbReference type="OrthoDB" id="5103at2759"/>
<proteinExistence type="predicted"/>
<dbReference type="Proteomes" id="UP000478052">
    <property type="component" value="Unassembled WGS sequence"/>
</dbReference>
<dbReference type="AlphaFoldDB" id="A0A6G0W1B0"/>
<gene>
    <name evidence="1" type="ORF">FWK35_00023303</name>
</gene>
<reference evidence="1 2" key="1">
    <citation type="submission" date="2019-08" db="EMBL/GenBank/DDBJ databases">
        <title>Whole genome of Aphis craccivora.</title>
        <authorList>
            <person name="Voronova N.V."/>
            <person name="Shulinski R.S."/>
            <person name="Bandarenka Y.V."/>
            <person name="Zhorov D.G."/>
            <person name="Warner D."/>
        </authorList>
    </citation>
    <scope>NUCLEOTIDE SEQUENCE [LARGE SCALE GENOMIC DNA]</scope>
    <source>
        <strain evidence="1">180601</strain>
        <tissue evidence="1">Whole Body</tissue>
    </source>
</reference>
<dbReference type="EMBL" id="VUJU01010375">
    <property type="protein sequence ID" value="KAF0714559.1"/>
    <property type="molecule type" value="Genomic_DNA"/>
</dbReference>
<evidence type="ECO:0000313" key="2">
    <source>
        <dbReference type="Proteomes" id="UP000478052"/>
    </source>
</evidence>
<evidence type="ECO:0000313" key="1">
    <source>
        <dbReference type="EMBL" id="KAF0714559.1"/>
    </source>
</evidence>
<protein>
    <submittedName>
        <fullName evidence="1">Zinc finger BED domain-containing protein RICESLEEPER 1-like isoform X1</fullName>
    </submittedName>
</protein>
<sequence length="95" mass="10877">MPELFELSHILLAVPTTQLRTFLILIVSVERSFSGLKFILSDQRILIEVYNKNIKLQFLISVKVSNNQNQTSLIFFVSVFIEMSSRSLLMIISNG</sequence>